<dbReference type="InterPro" id="IPR036390">
    <property type="entry name" value="WH_DNA-bd_sf"/>
</dbReference>
<dbReference type="Proteomes" id="UP000367750">
    <property type="component" value="Unassembled WGS sequence"/>
</dbReference>
<sequence length="307" mass="35332">MDYKVIIDVSPVYELLDSFMLYVTRKWLSNLDIGPDWVRQVDDQIPPQKTAALMSAADWPIDDYDILYAWAYSSGPAANISRFLEELDSEEEAWWHARALEFVPSLTAQESGRIQRGYAPLLRIWHESYFRRVENQMLPLLIEDGNEKKLLQSKMDSVALVEYASGGVVIEEIPGLSTIVLLPTVHNRPINTYCQYRNLIMVQYPVDIPVDNDDDPPTELLRMTKALSDPVRLRLLRYLANEPKSLWEMKNDLGQSGDMLMHHLMMLRVAGLLRIHLSDPDGERFSIRPDGASELQLFLESYVHRQG</sequence>
<protein>
    <submittedName>
        <fullName evidence="3">Helix-turn-helix transcriptional regulator</fullName>
    </submittedName>
</protein>
<dbReference type="RefSeq" id="WP_150457365.1">
    <property type="nucleotide sequence ID" value="NZ_VYKK01000005.1"/>
</dbReference>
<dbReference type="SUPFAM" id="SSF46785">
    <property type="entry name" value="Winged helix' DNA-binding domain"/>
    <property type="match status" value="1"/>
</dbReference>
<gene>
    <name evidence="3" type="ORF">F4V43_06220</name>
</gene>
<evidence type="ECO:0000259" key="2">
    <source>
        <dbReference type="SMART" id="SM00418"/>
    </source>
</evidence>
<dbReference type="GO" id="GO:0003700">
    <property type="term" value="F:DNA-binding transcription factor activity"/>
    <property type="evidence" value="ECO:0007669"/>
    <property type="project" value="InterPro"/>
</dbReference>
<name>A0A5J5GEF2_9BACL</name>
<evidence type="ECO:0000313" key="3">
    <source>
        <dbReference type="EMBL" id="KAA9006535.1"/>
    </source>
</evidence>
<keyword evidence="4" id="KW-1185">Reference proteome</keyword>
<dbReference type="GO" id="GO:0003677">
    <property type="term" value="F:DNA binding"/>
    <property type="evidence" value="ECO:0007669"/>
    <property type="project" value="UniProtKB-KW"/>
</dbReference>
<accession>A0A5J5GEF2</accession>
<dbReference type="Gene3D" id="1.10.10.10">
    <property type="entry name" value="Winged helix-like DNA-binding domain superfamily/Winged helix DNA-binding domain"/>
    <property type="match status" value="1"/>
</dbReference>
<dbReference type="OrthoDB" id="2646147at2"/>
<dbReference type="CDD" id="cd00090">
    <property type="entry name" value="HTH_ARSR"/>
    <property type="match status" value="1"/>
</dbReference>
<dbReference type="SMART" id="SM00418">
    <property type="entry name" value="HTH_ARSR"/>
    <property type="match status" value="1"/>
</dbReference>
<reference evidence="3 4" key="1">
    <citation type="submission" date="2019-09" db="EMBL/GenBank/DDBJ databases">
        <title>Bacillus ochoae sp. nov., Paenibacillus whitsoniae sp. nov., Paenibacillus spiritus sp. nov. Isolated from the Mars Exploration Rover during spacecraft assembly.</title>
        <authorList>
            <person name="Seuylemezian A."/>
            <person name="Vaishampayan P."/>
        </authorList>
    </citation>
    <scope>NUCLEOTIDE SEQUENCE [LARGE SCALE GENOMIC DNA]</scope>
    <source>
        <strain evidence="3 4">MER_111</strain>
    </source>
</reference>
<evidence type="ECO:0000313" key="4">
    <source>
        <dbReference type="Proteomes" id="UP000367750"/>
    </source>
</evidence>
<evidence type="ECO:0000256" key="1">
    <source>
        <dbReference type="ARBA" id="ARBA00023125"/>
    </source>
</evidence>
<dbReference type="InterPro" id="IPR036388">
    <property type="entry name" value="WH-like_DNA-bd_sf"/>
</dbReference>
<dbReference type="AlphaFoldDB" id="A0A5J5GEF2"/>
<dbReference type="InterPro" id="IPR001845">
    <property type="entry name" value="HTH_ArsR_DNA-bd_dom"/>
</dbReference>
<comment type="caution">
    <text evidence="3">The sequence shown here is derived from an EMBL/GenBank/DDBJ whole genome shotgun (WGS) entry which is preliminary data.</text>
</comment>
<organism evidence="3 4">
    <name type="scientific">Paenibacillus spiritus</name>
    <dbReference type="NCBI Taxonomy" id="2496557"/>
    <lineage>
        <taxon>Bacteria</taxon>
        <taxon>Bacillati</taxon>
        <taxon>Bacillota</taxon>
        <taxon>Bacilli</taxon>
        <taxon>Bacillales</taxon>
        <taxon>Paenibacillaceae</taxon>
        <taxon>Paenibacillus</taxon>
    </lineage>
</organism>
<dbReference type="InterPro" id="IPR011991">
    <property type="entry name" value="ArsR-like_HTH"/>
</dbReference>
<keyword evidence="1" id="KW-0238">DNA-binding</keyword>
<proteinExistence type="predicted"/>
<feature type="domain" description="HTH arsR-type" evidence="2">
    <location>
        <begin position="222"/>
        <end position="304"/>
    </location>
</feature>
<dbReference type="EMBL" id="VYKK01000005">
    <property type="protein sequence ID" value="KAA9006535.1"/>
    <property type="molecule type" value="Genomic_DNA"/>
</dbReference>
<dbReference type="Pfam" id="PF12840">
    <property type="entry name" value="HTH_20"/>
    <property type="match status" value="1"/>
</dbReference>